<keyword evidence="7 8" id="KW-0349">Heme</keyword>
<evidence type="ECO:0000313" key="9">
    <source>
        <dbReference type="EMBL" id="KAF7997095.1"/>
    </source>
</evidence>
<evidence type="ECO:0000256" key="1">
    <source>
        <dbReference type="ARBA" id="ARBA00001971"/>
    </source>
</evidence>
<comment type="cofactor">
    <cofactor evidence="1 7">
        <name>heme</name>
        <dbReference type="ChEBI" id="CHEBI:30413"/>
    </cofactor>
</comment>
<dbReference type="Gene3D" id="1.10.630.10">
    <property type="entry name" value="Cytochrome P450"/>
    <property type="match status" value="1"/>
</dbReference>
<organism evidence="9 10">
    <name type="scientific">Aphidius gifuensis</name>
    <name type="common">Parasitoid wasp</name>
    <dbReference type="NCBI Taxonomy" id="684658"/>
    <lineage>
        <taxon>Eukaryota</taxon>
        <taxon>Metazoa</taxon>
        <taxon>Ecdysozoa</taxon>
        <taxon>Arthropoda</taxon>
        <taxon>Hexapoda</taxon>
        <taxon>Insecta</taxon>
        <taxon>Pterygota</taxon>
        <taxon>Neoptera</taxon>
        <taxon>Endopterygota</taxon>
        <taxon>Hymenoptera</taxon>
        <taxon>Apocrita</taxon>
        <taxon>Ichneumonoidea</taxon>
        <taxon>Braconidae</taxon>
        <taxon>Aphidiinae</taxon>
        <taxon>Aphidius</taxon>
    </lineage>
</organism>
<evidence type="ECO:0000256" key="7">
    <source>
        <dbReference type="PIRSR" id="PIRSR602401-1"/>
    </source>
</evidence>
<comment type="caution">
    <text evidence="9">The sequence shown here is derived from an EMBL/GenBank/DDBJ whole genome shotgun (WGS) entry which is preliminary data.</text>
</comment>
<dbReference type="PROSITE" id="PS00086">
    <property type="entry name" value="CYTOCHROME_P450"/>
    <property type="match status" value="1"/>
</dbReference>
<dbReference type="GO" id="GO:0004497">
    <property type="term" value="F:monooxygenase activity"/>
    <property type="evidence" value="ECO:0007669"/>
    <property type="project" value="UniProtKB-KW"/>
</dbReference>
<dbReference type="InterPro" id="IPR002401">
    <property type="entry name" value="Cyt_P450_E_grp-I"/>
</dbReference>
<dbReference type="Proteomes" id="UP000639338">
    <property type="component" value="Unassembled WGS sequence"/>
</dbReference>
<dbReference type="Pfam" id="PF00067">
    <property type="entry name" value="p450"/>
    <property type="match status" value="1"/>
</dbReference>
<accession>A0A834Y0K0</accession>
<gene>
    <name evidence="9" type="ORF">HCN44_005372</name>
</gene>
<proteinExistence type="inferred from homology"/>
<dbReference type="PANTHER" id="PTHR24303:SF31">
    <property type="entry name" value="CYTOCHROME P450 307A1-RELATED"/>
    <property type="match status" value="1"/>
</dbReference>
<evidence type="ECO:0000256" key="4">
    <source>
        <dbReference type="ARBA" id="ARBA00023002"/>
    </source>
</evidence>
<evidence type="ECO:0000256" key="3">
    <source>
        <dbReference type="ARBA" id="ARBA00022723"/>
    </source>
</evidence>
<dbReference type="OrthoDB" id="1470350at2759"/>
<dbReference type="InterPro" id="IPR036396">
    <property type="entry name" value="Cyt_P450_sf"/>
</dbReference>
<protein>
    <recommendedName>
        <fullName evidence="11">Cytochrome P450</fullName>
    </recommendedName>
</protein>
<evidence type="ECO:0000313" key="10">
    <source>
        <dbReference type="Proteomes" id="UP000639338"/>
    </source>
</evidence>
<keyword evidence="4 8" id="KW-0560">Oxidoreductase</keyword>
<sequence>MMLVFCFMVLTCITIFVLLVRRLFYWHSLGVQGPAIVVSDEKTKKIMKGPKSLPIIGSLHLLGGPEGPFDAFTKLSKEYGDIYEIQLGVAKCVVVSSYELIMEVLIKKGDHFGGRPNFYRYHELFGGDRNNSLALCDWSDLQIKRRSLARHYCSPKGGTIQIDELSKYGSFEANKLLSQLEQPKSQLILNGKESIKPLILASIGNMFMSYMCSKRYDFDDEKYIKLVRNYDEIFWDINQGYAVDFLPWLKPLYGKTMASLRNWSTEIRAFILKEIINDRLAILNNKNDNSPQDLTNALLLHLTSDETELTWDHVLFELEDFLGGHSAVGNLVMLILAYAAMLPDVQKKIQDECKLIGTKKERLNGLVTLDDRSDMPYTDAVIWETLRISSSPIVPHVTSLDTEINGYHITKDTVVFINNYELNLGEKYWGENSKQFIPERFFQITNGNIRVVKPAYFLPFSTGKRTCVGQKLVQGFAFVIVTSLLTRYDIYPVDKNLKQELRPACVAVPPDSFNLEFRLRNITN</sequence>
<dbReference type="AlphaFoldDB" id="A0A834Y0K0"/>
<dbReference type="InterPro" id="IPR001128">
    <property type="entry name" value="Cyt_P450"/>
</dbReference>
<keyword evidence="3 7" id="KW-0479">Metal-binding</keyword>
<reference evidence="9 10" key="1">
    <citation type="submission" date="2020-08" db="EMBL/GenBank/DDBJ databases">
        <title>Aphidius gifuensis genome sequencing and assembly.</title>
        <authorList>
            <person name="Du Z."/>
        </authorList>
    </citation>
    <scope>NUCLEOTIDE SEQUENCE [LARGE SCALE GENOMIC DNA]</scope>
    <source>
        <strain evidence="9">YNYX2018</strain>
        <tissue evidence="9">Adults</tissue>
    </source>
</reference>
<keyword evidence="6 8" id="KW-0503">Monooxygenase</keyword>
<dbReference type="GO" id="GO:0020037">
    <property type="term" value="F:heme binding"/>
    <property type="evidence" value="ECO:0007669"/>
    <property type="project" value="InterPro"/>
</dbReference>
<dbReference type="PRINTS" id="PR00385">
    <property type="entry name" value="P450"/>
</dbReference>
<dbReference type="EMBL" id="JACMRX010000001">
    <property type="protein sequence ID" value="KAF7997095.1"/>
    <property type="molecule type" value="Genomic_DNA"/>
</dbReference>
<keyword evidence="5 7" id="KW-0408">Iron</keyword>
<evidence type="ECO:0000256" key="8">
    <source>
        <dbReference type="RuleBase" id="RU000461"/>
    </source>
</evidence>
<comment type="similarity">
    <text evidence="2 8">Belongs to the cytochrome P450 family.</text>
</comment>
<dbReference type="PANTHER" id="PTHR24303">
    <property type="entry name" value="HEME-BINDING MONOOXYGENASE FAMILY"/>
    <property type="match status" value="1"/>
</dbReference>
<dbReference type="GO" id="GO:0005506">
    <property type="term" value="F:iron ion binding"/>
    <property type="evidence" value="ECO:0007669"/>
    <property type="project" value="InterPro"/>
</dbReference>
<feature type="binding site" description="axial binding residue" evidence="7">
    <location>
        <position position="467"/>
    </location>
    <ligand>
        <name>heme</name>
        <dbReference type="ChEBI" id="CHEBI:30413"/>
    </ligand>
    <ligandPart>
        <name>Fe</name>
        <dbReference type="ChEBI" id="CHEBI:18248"/>
    </ligandPart>
</feature>
<evidence type="ECO:0000256" key="6">
    <source>
        <dbReference type="ARBA" id="ARBA00023033"/>
    </source>
</evidence>
<dbReference type="SUPFAM" id="SSF48264">
    <property type="entry name" value="Cytochrome P450"/>
    <property type="match status" value="1"/>
</dbReference>
<dbReference type="PRINTS" id="PR00463">
    <property type="entry name" value="EP450I"/>
</dbReference>
<keyword evidence="10" id="KW-1185">Reference proteome</keyword>
<evidence type="ECO:0000256" key="2">
    <source>
        <dbReference type="ARBA" id="ARBA00010617"/>
    </source>
</evidence>
<evidence type="ECO:0008006" key="11">
    <source>
        <dbReference type="Google" id="ProtNLM"/>
    </source>
</evidence>
<dbReference type="InterPro" id="IPR017972">
    <property type="entry name" value="Cyt_P450_CS"/>
</dbReference>
<evidence type="ECO:0000256" key="5">
    <source>
        <dbReference type="ARBA" id="ARBA00023004"/>
    </source>
</evidence>
<name>A0A834Y0K0_APHGI</name>
<dbReference type="GO" id="GO:0016705">
    <property type="term" value="F:oxidoreductase activity, acting on paired donors, with incorporation or reduction of molecular oxygen"/>
    <property type="evidence" value="ECO:0007669"/>
    <property type="project" value="InterPro"/>
</dbReference>